<reference evidence="4" key="2">
    <citation type="submission" date="2020-11" db="EMBL/GenBank/DDBJ databases">
        <title>Whole genome sequencing of Colletotrichum sp.</title>
        <authorList>
            <person name="Li H."/>
        </authorList>
    </citation>
    <scope>NUCLEOTIDE SEQUENCE</scope>
    <source>
        <strain evidence="4">CkLH20</strain>
    </source>
</reference>
<gene>
    <name evidence="4" type="ORF">CkaCkLH20_02974</name>
</gene>
<feature type="region of interest" description="Disordered" evidence="1">
    <location>
        <begin position="489"/>
        <end position="511"/>
    </location>
</feature>
<feature type="region of interest" description="Disordered" evidence="1">
    <location>
        <begin position="598"/>
        <end position="664"/>
    </location>
</feature>
<feature type="region of interest" description="Disordered" evidence="1">
    <location>
        <begin position="719"/>
        <end position="832"/>
    </location>
</feature>
<dbReference type="AlphaFoldDB" id="A0A9P6ICQ7"/>
<keyword evidence="2" id="KW-0732">Signal</keyword>
<evidence type="ECO:0000256" key="2">
    <source>
        <dbReference type="SAM" id="SignalP"/>
    </source>
</evidence>
<dbReference type="InterPro" id="IPR017853">
    <property type="entry name" value="GH"/>
</dbReference>
<evidence type="ECO:0000313" key="5">
    <source>
        <dbReference type="Proteomes" id="UP000781932"/>
    </source>
</evidence>
<reference evidence="4" key="1">
    <citation type="submission" date="2020-03" db="EMBL/GenBank/DDBJ databases">
        <authorList>
            <person name="He L."/>
        </authorList>
    </citation>
    <scope>NUCLEOTIDE SEQUENCE</scope>
    <source>
        <strain evidence="4">CkLH20</strain>
    </source>
</reference>
<feature type="region of interest" description="Disordered" evidence="1">
    <location>
        <begin position="876"/>
        <end position="899"/>
    </location>
</feature>
<dbReference type="Pfam" id="PF00704">
    <property type="entry name" value="Glyco_hydro_18"/>
    <property type="match status" value="1"/>
</dbReference>
<dbReference type="PROSITE" id="PS51910">
    <property type="entry name" value="GH18_2"/>
    <property type="match status" value="1"/>
</dbReference>
<dbReference type="EMBL" id="JAATWM020000007">
    <property type="protein sequence ID" value="KAF9879431.1"/>
    <property type="molecule type" value="Genomic_DNA"/>
</dbReference>
<dbReference type="Gene3D" id="3.20.20.80">
    <property type="entry name" value="Glycosidases"/>
    <property type="match status" value="1"/>
</dbReference>
<protein>
    <submittedName>
        <fullName evidence="4">Endochitinase</fullName>
    </submittedName>
</protein>
<dbReference type="SUPFAM" id="SSF51445">
    <property type="entry name" value="(Trans)glycosidases"/>
    <property type="match status" value="1"/>
</dbReference>
<feature type="signal peptide" evidence="2">
    <location>
        <begin position="1"/>
        <end position="19"/>
    </location>
</feature>
<feature type="region of interest" description="Disordered" evidence="1">
    <location>
        <begin position="532"/>
        <end position="579"/>
    </location>
</feature>
<feature type="chain" id="PRO_5040434744" evidence="2">
    <location>
        <begin position="20"/>
        <end position="921"/>
    </location>
</feature>
<sequence length="921" mass="89958">MYFKTSFMAAAAAVGSALAHDVKTSTSVTASTYLGGLNLYWGQYGLPDDRLSAYCDAPGVTSVSLSFVTYSPKFGGGVPGTNFAGHCGGEVFFKNPLTGLSTKLIMNCDFIKQDIKYCQNKGIKVLLSVGGQCDTSLTGGNGCPYDVDNDQQGEEFGELLHKMFGPYDASWTGARPFDISATEHNAVDGFDIDLEFKYTNFSPYIKMVEKLRSSANYYISAAPQCPTADQWFQMKALIYAVKFDALFIQFFNNPGCQISDTPNYDDWEVVLSQTSLSKDAKLYIGVLASPAAGWAGYVSPSTVKDLICKVKSKAHFGGVSVWDATRGGLNLIGGQAFHVAIADALKYGCDAIPSINASISGSVSASASAAVTVSASAAASVSASASVAGSVSGSVSGPVSGSASVAASASLSGSGSASLSGNAPSASATIIISSASASASGFISASVSVPGRFSNATVVNSASASATDVCEEDDDGFPSATPTKIATASAASGSVTGAATGSSPNGSNGAASVSGTGTLTVTPFLTGSVSASVTGSGSGASASGSVVASAPSGSDAAKGTDAPVPSPGGSDSNFASGTAKPVATGPLSVTGFISGQATGSASVSGQASATGSGSGSGGSASGSAAAGTDLPLPTPVGPDSGNPGSGAAKPVVTGSVSPGPATDAAQNTAAASQAMTVSTVFTTSVYTVTSCAPTVTNCPVGQVTTKVVPWYTTVCPVAEATPGPSEPSKKVSTPGDVSQPPKVTGGNSPESNPGQGGNKVVGQPSGSPMANGDVPKPTGPTGGQVVAQPSGSAPKVNGDVPQATGPNGGQGGSQPSGGAASPMPTTTPVGTSGKCTGANCSNNGGNNGMDLTTTLRTTLTIPVTAVAKSNSTIAATLPGTGSPSKPTSGTPVPSQPVQAGAGKVGAVGLAGFAAVAAAFLL</sequence>
<dbReference type="OrthoDB" id="6020543at2759"/>
<feature type="compositionally biased region" description="Low complexity" evidence="1">
    <location>
        <begin position="598"/>
        <end position="611"/>
    </location>
</feature>
<dbReference type="RefSeq" id="XP_038748892.1">
    <property type="nucleotide sequence ID" value="XM_038885693.1"/>
</dbReference>
<evidence type="ECO:0000259" key="3">
    <source>
        <dbReference type="PROSITE" id="PS51910"/>
    </source>
</evidence>
<organism evidence="4 5">
    <name type="scientific">Colletotrichum karsti</name>
    <dbReference type="NCBI Taxonomy" id="1095194"/>
    <lineage>
        <taxon>Eukaryota</taxon>
        <taxon>Fungi</taxon>
        <taxon>Dikarya</taxon>
        <taxon>Ascomycota</taxon>
        <taxon>Pezizomycotina</taxon>
        <taxon>Sordariomycetes</taxon>
        <taxon>Hypocreomycetidae</taxon>
        <taxon>Glomerellales</taxon>
        <taxon>Glomerellaceae</taxon>
        <taxon>Colletotrichum</taxon>
        <taxon>Colletotrichum boninense species complex</taxon>
    </lineage>
</organism>
<feature type="compositionally biased region" description="Low complexity" evidence="1">
    <location>
        <begin position="532"/>
        <end position="557"/>
    </location>
</feature>
<feature type="compositionally biased region" description="Gly residues" evidence="1">
    <location>
        <begin position="806"/>
        <end position="815"/>
    </location>
</feature>
<name>A0A9P6ICQ7_9PEZI</name>
<dbReference type="PANTHER" id="PTHR45708:SF47">
    <property type="entry name" value="ENDOCHITINASE A"/>
    <property type="match status" value="1"/>
</dbReference>
<evidence type="ECO:0000313" key="4">
    <source>
        <dbReference type="EMBL" id="KAF9879431.1"/>
    </source>
</evidence>
<feature type="compositionally biased region" description="Polar residues" evidence="1">
    <location>
        <begin position="823"/>
        <end position="832"/>
    </location>
</feature>
<dbReference type="InterPro" id="IPR001223">
    <property type="entry name" value="Glyco_hydro18_cat"/>
</dbReference>
<dbReference type="GO" id="GO:0005576">
    <property type="term" value="C:extracellular region"/>
    <property type="evidence" value="ECO:0007669"/>
    <property type="project" value="TreeGrafter"/>
</dbReference>
<dbReference type="GO" id="GO:0004568">
    <property type="term" value="F:chitinase activity"/>
    <property type="evidence" value="ECO:0007669"/>
    <property type="project" value="TreeGrafter"/>
</dbReference>
<keyword evidence="5" id="KW-1185">Reference proteome</keyword>
<dbReference type="PANTHER" id="PTHR45708">
    <property type="entry name" value="ENDOCHITINASE"/>
    <property type="match status" value="1"/>
</dbReference>
<proteinExistence type="predicted"/>
<feature type="compositionally biased region" description="Polar residues" evidence="1">
    <location>
        <begin position="876"/>
        <end position="897"/>
    </location>
</feature>
<evidence type="ECO:0000256" key="1">
    <source>
        <dbReference type="SAM" id="MobiDB-lite"/>
    </source>
</evidence>
<dbReference type="GeneID" id="62158767"/>
<feature type="domain" description="GH18" evidence="3">
    <location>
        <begin position="35"/>
        <end position="348"/>
    </location>
</feature>
<dbReference type="Proteomes" id="UP000781932">
    <property type="component" value="Unassembled WGS sequence"/>
</dbReference>
<dbReference type="InterPro" id="IPR050542">
    <property type="entry name" value="Glycosyl_Hydrlase18_Chitinase"/>
</dbReference>
<comment type="caution">
    <text evidence="4">The sequence shown here is derived from an EMBL/GenBank/DDBJ whole genome shotgun (WGS) entry which is preliminary data.</text>
</comment>
<accession>A0A9P6ICQ7</accession>
<dbReference type="GO" id="GO:0005975">
    <property type="term" value="P:carbohydrate metabolic process"/>
    <property type="evidence" value="ECO:0007669"/>
    <property type="project" value="InterPro"/>
</dbReference>